<name>A0ABW4YHM1_9BACL</name>
<proteinExistence type="predicted"/>
<accession>A0ABW4YHM1</accession>
<dbReference type="RefSeq" id="WP_377770253.1">
    <property type="nucleotide sequence ID" value="NZ_JBHUHO010000013.1"/>
</dbReference>
<comment type="caution">
    <text evidence="1">The sequence shown here is derived from an EMBL/GenBank/DDBJ whole genome shotgun (WGS) entry which is preliminary data.</text>
</comment>
<dbReference type="EMBL" id="JBHUHO010000013">
    <property type="protein sequence ID" value="MFD2115231.1"/>
    <property type="molecule type" value="Genomic_DNA"/>
</dbReference>
<reference evidence="2" key="1">
    <citation type="journal article" date="2019" name="Int. J. Syst. Evol. Microbiol.">
        <title>The Global Catalogue of Microorganisms (GCM) 10K type strain sequencing project: providing services to taxonomists for standard genome sequencing and annotation.</title>
        <authorList>
            <consortium name="The Broad Institute Genomics Platform"/>
            <consortium name="The Broad Institute Genome Sequencing Center for Infectious Disease"/>
            <person name="Wu L."/>
            <person name="Ma J."/>
        </authorList>
    </citation>
    <scope>NUCLEOTIDE SEQUENCE [LARGE SCALE GENOMIC DNA]</scope>
    <source>
        <strain evidence="2">GH52</strain>
    </source>
</reference>
<sequence>MNGAILSLDKYGQWFENIKKNKENLMYVNYWTKNWIPDKVRLREGDLIYFRMHGFDVAEGKYYTSKKCAIEKAFIEFGLSNGLKNSSASLNEFIYLINQSVNEVNIDTKIGCILVRDIIIYNDPKKTLLPNKTGARIVYL</sequence>
<organism evidence="1 2">
    <name type="scientific">Paenibacillus yanchengensis</name>
    <dbReference type="NCBI Taxonomy" id="2035833"/>
    <lineage>
        <taxon>Bacteria</taxon>
        <taxon>Bacillati</taxon>
        <taxon>Bacillota</taxon>
        <taxon>Bacilli</taxon>
        <taxon>Bacillales</taxon>
        <taxon>Paenibacillaceae</taxon>
        <taxon>Paenibacillus</taxon>
    </lineage>
</organism>
<dbReference type="Proteomes" id="UP001597362">
    <property type="component" value="Unassembled WGS sequence"/>
</dbReference>
<keyword evidence="2" id="KW-1185">Reference proteome</keyword>
<evidence type="ECO:0000313" key="1">
    <source>
        <dbReference type="EMBL" id="MFD2115231.1"/>
    </source>
</evidence>
<gene>
    <name evidence="1" type="ORF">ACFSJH_05710</name>
</gene>
<evidence type="ECO:0000313" key="2">
    <source>
        <dbReference type="Proteomes" id="UP001597362"/>
    </source>
</evidence>
<protein>
    <submittedName>
        <fullName evidence="1">Uncharacterized protein</fullName>
    </submittedName>
</protein>